<evidence type="ECO:0000256" key="1">
    <source>
        <dbReference type="ARBA" id="ARBA00001947"/>
    </source>
</evidence>
<dbReference type="PANTHER" id="PTHR43668:SF2">
    <property type="entry name" value="ALLANTOINASE"/>
    <property type="match status" value="1"/>
</dbReference>
<evidence type="ECO:0000256" key="6">
    <source>
        <dbReference type="ARBA" id="ARBA00022631"/>
    </source>
</evidence>
<dbReference type="GO" id="GO:0008270">
    <property type="term" value="F:zinc ion binding"/>
    <property type="evidence" value="ECO:0007669"/>
    <property type="project" value="InterPro"/>
</dbReference>
<keyword evidence="8" id="KW-0378">Hydrolase</keyword>
<gene>
    <name evidence="12" type="ORF">SAMN05421756_10745</name>
</gene>
<comment type="similarity">
    <text evidence="3">Belongs to the metallo-dependent hydrolases superfamily. Allantoinase family.</text>
</comment>
<protein>
    <recommendedName>
        <fullName evidence="5">allantoinase</fullName>
        <ecNumber evidence="5">3.5.2.5</ecNumber>
    </recommendedName>
</protein>
<dbReference type="GO" id="GO:0004038">
    <property type="term" value="F:allantoinase activity"/>
    <property type="evidence" value="ECO:0007669"/>
    <property type="project" value="UniProtKB-EC"/>
</dbReference>
<feature type="domain" description="Amidohydrolase-related" evidence="11">
    <location>
        <begin position="136"/>
        <end position="512"/>
    </location>
</feature>
<dbReference type="InterPro" id="IPR032466">
    <property type="entry name" value="Metal_Hydrolase"/>
</dbReference>
<keyword evidence="9" id="KW-0862">Zinc</keyword>
<dbReference type="STRING" id="1036181.SAMN05421756_10745"/>
<comment type="cofactor">
    <cofactor evidence="1">
        <name>Zn(2+)</name>
        <dbReference type="ChEBI" id="CHEBI:29105"/>
    </cofactor>
</comment>
<dbReference type="SUPFAM" id="SSF51338">
    <property type="entry name" value="Composite domain of metallo-dependent hydrolases"/>
    <property type="match status" value="1"/>
</dbReference>
<dbReference type="InterPro" id="IPR011059">
    <property type="entry name" value="Metal-dep_hydrolase_composite"/>
</dbReference>
<dbReference type="GO" id="GO:0000256">
    <property type="term" value="P:allantoin catabolic process"/>
    <property type="evidence" value="ECO:0007669"/>
    <property type="project" value="InterPro"/>
</dbReference>
<evidence type="ECO:0000256" key="3">
    <source>
        <dbReference type="ARBA" id="ARBA00010368"/>
    </source>
</evidence>
<dbReference type="Pfam" id="PF01979">
    <property type="entry name" value="Amidohydro_1"/>
    <property type="match status" value="1"/>
</dbReference>
<dbReference type="EMBL" id="FOFA01000007">
    <property type="protein sequence ID" value="SEQ93425.1"/>
    <property type="molecule type" value="Genomic_DNA"/>
</dbReference>
<evidence type="ECO:0000256" key="8">
    <source>
        <dbReference type="ARBA" id="ARBA00022801"/>
    </source>
</evidence>
<feature type="region of interest" description="Disordered" evidence="10">
    <location>
        <begin position="1"/>
        <end position="40"/>
    </location>
</feature>
<dbReference type="AlphaFoldDB" id="A0A1H9K3K4"/>
<evidence type="ECO:0000259" key="11">
    <source>
        <dbReference type="Pfam" id="PF01979"/>
    </source>
</evidence>
<accession>A0A1H9K3K4</accession>
<dbReference type="InterPro" id="IPR006680">
    <property type="entry name" value="Amidohydro-rel"/>
</dbReference>
<dbReference type="SUPFAM" id="SSF51556">
    <property type="entry name" value="Metallo-dependent hydrolases"/>
    <property type="match status" value="1"/>
</dbReference>
<evidence type="ECO:0000256" key="10">
    <source>
        <dbReference type="SAM" id="MobiDB-lite"/>
    </source>
</evidence>
<keyword evidence="7" id="KW-0479">Metal-binding</keyword>
<dbReference type="PANTHER" id="PTHR43668">
    <property type="entry name" value="ALLANTOINASE"/>
    <property type="match status" value="1"/>
</dbReference>
<keyword evidence="6" id="KW-0659">Purine metabolism</keyword>
<name>A0A1H9K3K4_9ACTN</name>
<evidence type="ECO:0000256" key="2">
    <source>
        <dbReference type="ARBA" id="ARBA00004968"/>
    </source>
</evidence>
<dbReference type="GO" id="GO:0050897">
    <property type="term" value="F:cobalt ion binding"/>
    <property type="evidence" value="ECO:0007669"/>
    <property type="project" value="InterPro"/>
</dbReference>
<dbReference type="NCBIfam" id="TIGR03178">
    <property type="entry name" value="allantoinase"/>
    <property type="match status" value="1"/>
</dbReference>
<organism evidence="12 13">
    <name type="scientific">Microlunatus flavus</name>
    <dbReference type="NCBI Taxonomy" id="1036181"/>
    <lineage>
        <taxon>Bacteria</taxon>
        <taxon>Bacillati</taxon>
        <taxon>Actinomycetota</taxon>
        <taxon>Actinomycetes</taxon>
        <taxon>Propionibacteriales</taxon>
        <taxon>Propionibacteriaceae</taxon>
        <taxon>Microlunatus</taxon>
    </lineage>
</organism>
<dbReference type="GO" id="GO:0005737">
    <property type="term" value="C:cytoplasm"/>
    <property type="evidence" value="ECO:0007669"/>
    <property type="project" value="TreeGrafter"/>
</dbReference>
<dbReference type="FunFam" id="3.20.20.140:FF:000032">
    <property type="entry name" value="Allantoinase Dal1"/>
    <property type="match status" value="1"/>
</dbReference>
<dbReference type="RefSeq" id="WP_232506432.1">
    <property type="nucleotide sequence ID" value="NZ_FOFA01000007.1"/>
</dbReference>
<dbReference type="InterPro" id="IPR017593">
    <property type="entry name" value="Allantoinase"/>
</dbReference>
<dbReference type="EC" id="3.5.2.5" evidence="5"/>
<reference evidence="13" key="1">
    <citation type="submission" date="2016-10" db="EMBL/GenBank/DDBJ databases">
        <authorList>
            <person name="Varghese N."/>
            <person name="Submissions S."/>
        </authorList>
    </citation>
    <scope>NUCLEOTIDE SEQUENCE [LARGE SCALE GENOMIC DNA]</scope>
    <source>
        <strain evidence="13">CGMCC 4.6856</strain>
    </source>
</reference>
<evidence type="ECO:0000256" key="9">
    <source>
        <dbReference type="ARBA" id="ARBA00022833"/>
    </source>
</evidence>
<comment type="subunit">
    <text evidence="4">Homotetramer.</text>
</comment>
<keyword evidence="13" id="KW-1185">Reference proteome</keyword>
<dbReference type="InterPro" id="IPR050138">
    <property type="entry name" value="DHOase/Allantoinase_Hydrolase"/>
</dbReference>
<evidence type="ECO:0000256" key="5">
    <source>
        <dbReference type="ARBA" id="ARBA00012863"/>
    </source>
</evidence>
<sequence>MTRQHDPEDLDPTAVAREGSARSATRPDAVEAAVSAADDDARTVADRVNDPERIRGLITAYRQEHAVPDGPAAGTRAARAGGSRELDLVVRGRRILTTAGIVAREIGVRDGTVVAIEPLGAGLPARTLVELADDEVLLPGLVDTHVHINEPGRTTWEGFASATRAAAAGGVTTLVDMPLNSIPATVNAPALEYKRLFADGQVFVDVGFWGGAVPGNAPHLRALHDDGVFGFKCFLLHSGVDEFPHLEADELEQDLAVLRSFDSLMIVHAEDSRAIDRAPHPRGDVYASFLASRPRGAESLAIAEVIERARWTGAKAHLLHLSSSDALPMIATAKRDGVDLTVETCPHYLTLLAEEVPDGATAFKCCPPVREASNREALWDGLLDGTIDFVVSDHSPSTLDLKDLENGDFGVAWGGISSLQLGLSLIWTEARKRGVGLERVVDWMATRPAKRVGLRSKGSIALGHDADLAVFAPDDAFVVDAGKLHHKNPITPYQGRALSGRVRRTYLRGEAVDLDGTPHGRLLRRGEA</sequence>
<evidence type="ECO:0000256" key="7">
    <source>
        <dbReference type="ARBA" id="ARBA00022723"/>
    </source>
</evidence>
<evidence type="ECO:0000313" key="13">
    <source>
        <dbReference type="Proteomes" id="UP000198504"/>
    </source>
</evidence>
<proteinExistence type="inferred from homology"/>
<dbReference type="Gene3D" id="3.20.20.140">
    <property type="entry name" value="Metal-dependent hydrolases"/>
    <property type="match status" value="1"/>
</dbReference>
<comment type="pathway">
    <text evidence="2">Nitrogen metabolism; (S)-allantoin degradation; allantoate from (S)-allantoin: step 1/1.</text>
</comment>
<evidence type="ECO:0000313" key="12">
    <source>
        <dbReference type="EMBL" id="SEQ93425.1"/>
    </source>
</evidence>
<dbReference type="GO" id="GO:0006145">
    <property type="term" value="P:purine nucleobase catabolic process"/>
    <property type="evidence" value="ECO:0007669"/>
    <property type="project" value="TreeGrafter"/>
</dbReference>
<evidence type="ECO:0000256" key="4">
    <source>
        <dbReference type="ARBA" id="ARBA00011881"/>
    </source>
</evidence>
<dbReference type="Proteomes" id="UP000198504">
    <property type="component" value="Unassembled WGS sequence"/>
</dbReference>